<dbReference type="GO" id="GO:0030598">
    <property type="term" value="F:rRNA N-glycosylase activity"/>
    <property type="evidence" value="ECO:0007669"/>
    <property type="project" value="UniProtKB-EC"/>
</dbReference>
<evidence type="ECO:0000256" key="7">
    <source>
        <dbReference type="ARBA" id="ARBA00023193"/>
    </source>
</evidence>
<dbReference type="EC" id="3.2.2.22" evidence="3 8"/>
<dbReference type="PANTHER" id="PTHR33453:SF34">
    <property type="entry name" value="RIBOSOME-INACTIVATING PROTEIN"/>
    <property type="match status" value="1"/>
</dbReference>
<dbReference type="GO" id="GO:0017148">
    <property type="term" value="P:negative regulation of translation"/>
    <property type="evidence" value="ECO:0007669"/>
    <property type="project" value="UniProtKB-KW"/>
</dbReference>
<gene>
    <name evidence="10" type="primary">RIP</name>
</gene>
<dbReference type="SUPFAM" id="SSF56371">
    <property type="entry name" value="Ribosome inactivating proteins (RIP)"/>
    <property type="match status" value="1"/>
</dbReference>
<evidence type="ECO:0000256" key="3">
    <source>
        <dbReference type="ARBA" id="ARBA00012001"/>
    </source>
</evidence>
<evidence type="ECO:0000256" key="5">
    <source>
        <dbReference type="ARBA" id="ARBA00022801"/>
    </source>
</evidence>
<dbReference type="InterPro" id="IPR017989">
    <property type="entry name" value="Ribosome_inactivat_1/2"/>
</dbReference>
<evidence type="ECO:0000256" key="8">
    <source>
        <dbReference type="RuleBase" id="RU004915"/>
    </source>
</evidence>
<keyword evidence="5 8" id="KW-0378">Hydrolase</keyword>
<organism evidence="10">
    <name type="scientific">Spinacia oleracea</name>
    <name type="common">Spinach</name>
    <dbReference type="NCBI Taxonomy" id="3562"/>
    <lineage>
        <taxon>Eukaryota</taxon>
        <taxon>Viridiplantae</taxon>
        <taxon>Streptophyta</taxon>
        <taxon>Embryophyta</taxon>
        <taxon>Tracheophyta</taxon>
        <taxon>Spermatophyta</taxon>
        <taxon>Magnoliopsida</taxon>
        <taxon>eudicotyledons</taxon>
        <taxon>Gunneridae</taxon>
        <taxon>Pentapetalae</taxon>
        <taxon>Caryophyllales</taxon>
        <taxon>Chenopodiaceae</taxon>
        <taxon>Chenopodioideae</taxon>
        <taxon>Anserineae</taxon>
        <taxon>Spinacia</taxon>
    </lineage>
</organism>
<dbReference type="InterPro" id="IPR001574">
    <property type="entry name" value="Ribosome_inactivat_prot"/>
</dbReference>
<dbReference type="EMBL" id="AB362336">
    <property type="protein sequence ID" value="BAG71411.1"/>
    <property type="molecule type" value="mRNA"/>
</dbReference>
<comment type="catalytic activity">
    <reaction evidence="1 8">
        <text>Endohydrolysis of the N-glycosidic bond at one specific adenosine on the 28S rRNA.</text>
        <dbReference type="EC" id="3.2.2.22"/>
    </reaction>
</comment>
<keyword evidence="4 8" id="KW-0800">Toxin</keyword>
<dbReference type="PANTHER" id="PTHR33453">
    <property type="match status" value="1"/>
</dbReference>
<dbReference type="GO" id="GO:0090729">
    <property type="term" value="F:toxin activity"/>
    <property type="evidence" value="ECO:0007669"/>
    <property type="project" value="UniProtKB-KW"/>
</dbReference>
<dbReference type="AlphaFoldDB" id="B5MET5"/>
<accession>B5MET5</accession>
<evidence type="ECO:0000256" key="2">
    <source>
        <dbReference type="ARBA" id="ARBA00008544"/>
    </source>
</evidence>
<keyword evidence="9" id="KW-0732">Signal</keyword>
<evidence type="ECO:0000256" key="4">
    <source>
        <dbReference type="ARBA" id="ARBA00022656"/>
    </source>
</evidence>
<evidence type="ECO:0000313" key="10">
    <source>
        <dbReference type="EMBL" id="BAG71411.1"/>
    </source>
</evidence>
<reference evidence="10" key="1">
    <citation type="journal article" date="2008" name="Physiol. Plantarum">
        <title>Differential expression of ribosome-inactivating protein genes during somatic embryogenesis in spinach (Spinacia oleracea).</title>
        <authorList>
            <person name="Kawade K."/>
            <person name="Ishizaki T."/>
            <person name="Masuda K."/>
        </authorList>
    </citation>
    <scope>NUCLEOTIDE SEQUENCE</scope>
    <source>
        <tissue evidence="10">Leaf</tissue>
    </source>
</reference>
<evidence type="ECO:0000256" key="1">
    <source>
        <dbReference type="ARBA" id="ARBA00000237"/>
    </source>
</evidence>
<keyword evidence="6 8" id="KW-0611">Plant defense</keyword>
<dbReference type="InterPro" id="IPR036041">
    <property type="entry name" value="Ribosome-inact_prot_sf"/>
</dbReference>
<dbReference type="GO" id="GO:0006952">
    <property type="term" value="P:defense response"/>
    <property type="evidence" value="ECO:0007669"/>
    <property type="project" value="UniProtKB-KW"/>
</dbReference>
<feature type="signal peptide" evidence="9">
    <location>
        <begin position="1"/>
        <end position="26"/>
    </location>
</feature>
<dbReference type="InterPro" id="IPR016138">
    <property type="entry name" value="Ribosome_inactivat_prot_sub1"/>
</dbReference>
<evidence type="ECO:0000256" key="6">
    <source>
        <dbReference type="ARBA" id="ARBA00022821"/>
    </source>
</evidence>
<proteinExistence type="evidence at transcript level"/>
<evidence type="ECO:0000256" key="9">
    <source>
        <dbReference type="SAM" id="SignalP"/>
    </source>
</evidence>
<dbReference type="Pfam" id="PF00161">
    <property type="entry name" value="RIP"/>
    <property type="match status" value="1"/>
</dbReference>
<feature type="chain" id="PRO_5002834845" description="rRNA N-glycosylase" evidence="9">
    <location>
        <begin position="27"/>
        <end position="277"/>
    </location>
</feature>
<dbReference type="PRINTS" id="PR00396">
    <property type="entry name" value="SHIGARICIN"/>
</dbReference>
<dbReference type="Gene3D" id="4.10.470.10">
    <property type="entry name" value="Ricin (A Subunit), domain 2"/>
    <property type="match status" value="1"/>
</dbReference>
<dbReference type="SMR" id="B5MET5"/>
<dbReference type="InterPro" id="IPR016139">
    <property type="entry name" value="Ribosome_inactivat_prot_sub2"/>
</dbReference>
<name>B5MET5_SPIOL</name>
<protein>
    <recommendedName>
        <fullName evidence="3 8">rRNA N-glycosylase</fullName>
        <ecNumber evidence="3 8">3.2.2.22</ecNumber>
    </recommendedName>
</protein>
<comment type="similarity">
    <text evidence="2">Belongs to the ribosome-inactivating protein family. Type 1 RIP subfamily.</text>
</comment>
<sequence>MQEQNLKVWLILAISAWVIILQQVNAVSDVTFDLETASKTKYNTFLSDIRTKVKDPKLVYEGIPMLPPPTTPTKYILIDLKAKQNAATTITVTLALSRNDLYVVAFTDQTAPNLRAHYFAADITPATVRTLFPTATELIPIGYGSSYQNLEGNAGILRENLQLGFQPLKQYMVNVYGKSIQATDYRKNEAKFLLTTIQMVAEAARFKYIEGKAINSFIPDYKVPSLGTNWEKISKAIRSAVKKFTPPIALVYANNTAWVITQVSDIKPDLGLLKYVP</sequence>
<dbReference type="Gene3D" id="3.40.420.10">
    <property type="entry name" value="Ricin (A subunit), domain 1"/>
    <property type="match status" value="1"/>
</dbReference>
<keyword evidence="7 8" id="KW-0652">Protein synthesis inhibitor</keyword>